<dbReference type="HOGENOM" id="CLU_425142_0_0_1"/>
<keyword evidence="3" id="KW-1185">Reference proteome</keyword>
<dbReference type="VEuPathDB" id="FungiDB:HMPREF1541_06280"/>
<dbReference type="EMBL" id="KB822722">
    <property type="protein sequence ID" value="ETN38249.1"/>
    <property type="molecule type" value="Genomic_DNA"/>
</dbReference>
<evidence type="ECO:0000256" key="1">
    <source>
        <dbReference type="SAM" id="MobiDB-lite"/>
    </source>
</evidence>
<proteinExistence type="predicted"/>
<evidence type="ECO:0008006" key="4">
    <source>
        <dbReference type="Google" id="ProtNLM"/>
    </source>
</evidence>
<dbReference type="OrthoDB" id="4114642at2759"/>
<feature type="compositionally biased region" description="Polar residues" evidence="1">
    <location>
        <begin position="137"/>
        <end position="157"/>
    </location>
</feature>
<reference evidence="2 3" key="1">
    <citation type="submission" date="2013-03" db="EMBL/GenBank/DDBJ databases">
        <title>The Genome Sequence of Phialophora europaea CBS 101466.</title>
        <authorList>
            <consortium name="The Broad Institute Genomics Platform"/>
            <person name="Cuomo C."/>
            <person name="de Hoog S."/>
            <person name="Gorbushina A."/>
            <person name="Walker B."/>
            <person name="Young S.K."/>
            <person name="Zeng Q."/>
            <person name="Gargeya S."/>
            <person name="Fitzgerald M."/>
            <person name="Haas B."/>
            <person name="Abouelleil A."/>
            <person name="Allen A.W."/>
            <person name="Alvarado L."/>
            <person name="Arachchi H.M."/>
            <person name="Berlin A.M."/>
            <person name="Chapman S.B."/>
            <person name="Gainer-Dewar J."/>
            <person name="Goldberg J."/>
            <person name="Griggs A."/>
            <person name="Gujja S."/>
            <person name="Hansen M."/>
            <person name="Howarth C."/>
            <person name="Imamovic A."/>
            <person name="Ireland A."/>
            <person name="Larimer J."/>
            <person name="McCowan C."/>
            <person name="Murphy C."/>
            <person name="Pearson M."/>
            <person name="Poon T.W."/>
            <person name="Priest M."/>
            <person name="Roberts A."/>
            <person name="Saif S."/>
            <person name="Shea T."/>
            <person name="Sisk P."/>
            <person name="Sykes S."/>
            <person name="Wortman J."/>
            <person name="Nusbaum C."/>
            <person name="Birren B."/>
        </authorList>
    </citation>
    <scope>NUCLEOTIDE SEQUENCE [LARGE SCALE GENOMIC DNA]</scope>
    <source>
        <strain evidence="2 3">CBS 101466</strain>
    </source>
</reference>
<evidence type="ECO:0000313" key="2">
    <source>
        <dbReference type="EMBL" id="ETN38249.1"/>
    </source>
</evidence>
<feature type="compositionally biased region" description="Polar residues" evidence="1">
    <location>
        <begin position="184"/>
        <end position="195"/>
    </location>
</feature>
<accession>W2RR91</accession>
<feature type="region of interest" description="Disordered" evidence="1">
    <location>
        <begin position="42"/>
        <end position="82"/>
    </location>
</feature>
<feature type="compositionally biased region" description="Polar residues" evidence="1">
    <location>
        <begin position="66"/>
        <end position="78"/>
    </location>
</feature>
<sequence length="630" mass="70141">MSKDNPHTQFILSTPTDRGAWYQDRKPAVSIINSHIASLKRKKSKKSAVPNQPQNINIELPRQGDDNNSISSTISLDTPPQPVPVDYTGLSLRVLEDIFANEDLDTSEWQDLEHVEETSDHPNASRQIIAYSHDGTGAQNSNRGSSLHKQTRSSGTASKMWHNPKSTAISKINPTIHPSRASRKTNTAKSTNSRCASPPSVSSVPIHIGGSLDPFLRLPIQVSMKERQLLYYFLTEGRQRLFGTSSIPLYCPAVHVVRNGALERLAAYAETHIVLAEHTICKLRGTPLSANFFRRRANAYRSVAELMRNPDASFDEQMMAMMCIMLTEHFLGRSDLQLLHLRAMHDLVERNGGIQAVFQSPDPTSPDVGPLIAPGFYISQYHFVEFDSDRTSFAAAKAIDAFFCYLSQIQAWTLRHQVLGAASGAHTGAHSPVYTSERANNKSLLQRLRASLLAAVDHYLRDPTAPYYRAAGIFHLLFFLCANMTEFDLDADTATKFLLLSQSYMKNSVDDRFGEPVWDQSTDSVDLRRLHPATSMCLIAKAMEGIQSDEVGGKWIYRPPKQRVRSADVSVAEATVNAMKVFALLGTSARLRIGRGLYRCCMITSELTLGESFSEEELDDLKLELGRGRI</sequence>
<feature type="region of interest" description="Disordered" evidence="1">
    <location>
        <begin position="177"/>
        <end position="200"/>
    </location>
</feature>
<protein>
    <recommendedName>
        <fullName evidence="4">Transcription factor domain-containing protein</fullName>
    </recommendedName>
</protein>
<gene>
    <name evidence="2" type="ORF">HMPREF1541_06280</name>
</gene>
<dbReference type="GeneID" id="19973619"/>
<dbReference type="Proteomes" id="UP000030752">
    <property type="component" value="Unassembled WGS sequence"/>
</dbReference>
<dbReference type="InParanoid" id="W2RR91"/>
<name>W2RR91_CYPE1</name>
<dbReference type="AlphaFoldDB" id="W2RR91"/>
<dbReference type="eggNOG" id="ENOG502TAIG">
    <property type="taxonomic scope" value="Eukaryota"/>
</dbReference>
<feature type="region of interest" description="Disordered" evidence="1">
    <location>
        <begin position="134"/>
        <end position="161"/>
    </location>
</feature>
<dbReference type="RefSeq" id="XP_008718838.1">
    <property type="nucleotide sequence ID" value="XM_008720616.1"/>
</dbReference>
<organism evidence="2 3">
    <name type="scientific">Cyphellophora europaea (strain CBS 101466)</name>
    <name type="common">Phialophora europaea</name>
    <dbReference type="NCBI Taxonomy" id="1220924"/>
    <lineage>
        <taxon>Eukaryota</taxon>
        <taxon>Fungi</taxon>
        <taxon>Dikarya</taxon>
        <taxon>Ascomycota</taxon>
        <taxon>Pezizomycotina</taxon>
        <taxon>Eurotiomycetes</taxon>
        <taxon>Chaetothyriomycetidae</taxon>
        <taxon>Chaetothyriales</taxon>
        <taxon>Cyphellophoraceae</taxon>
        <taxon>Cyphellophora</taxon>
    </lineage>
</organism>
<evidence type="ECO:0000313" key="3">
    <source>
        <dbReference type="Proteomes" id="UP000030752"/>
    </source>
</evidence>